<dbReference type="EMBL" id="RQTK01000877">
    <property type="protein sequence ID" value="RUS73996.1"/>
    <property type="molecule type" value="Genomic_DNA"/>
</dbReference>
<dbReference type="GO" id="GO:0008270">
    <property type="term" value="F:zinc ion binding"/>
    <property type="evidence" value="ECO:0007669"/>
    <property type="project" value="InterPro"/>
</dbReference>
<dbReference type="STRING" id="188477.A0A3S0Z9U8"/>
<evidence type="ECO:0000256" key="2">
    <source>
        <dbReference type="ARBA" id="ARBA00010136"/>
    </source>
</evidence>
<name>A0A3S0Z9U8_ELYCH</name>
<dbReference type="SUPFAM" id="SSF55486">
    <property type="entry name" value="Metalloproteases ('zincins'), catalytic domain"/>
    <property type="match status" value="1"/>
</dbReference>
<feature type="region of interest" description="Disordered" evidence="8">
    <location>
        <begin position="613"/>
        <end position="633"/>
    </location>
</feature>
<protein>
    <recommendedName>
        <fullName evidence="9">Peptidase M1 leukotriene A4 hydrolase/aminopeptidase C-terminal domain-containing protein</fullName>
    </recommendedName>
</protein>
<dbReference type="SUPFAM" id="SSF63737">
    <property type="entry name" value="Leukotriene A4 hydrolase N-terminal domain"/>
    <property type="match status" value="1"/>
</dbReference>
<dbReference type="InterPro" id="IPR015211">
    <property type="entry name" value="Peptidase_M1_C"/>
</dbReference>
<dbReference type="AlphaFoldDB" id="A0A3S0Z9U8"/>
<keyword evidence="5" id="KW-0378">Hydrolase</keyword>
<dbReference type="Proteomes" id="UP000271974">
    <property type="component" value="Unassembled WGS sequence"/>
</dbReference>
<comment type="similarity">
    <text evidence="2">Belongs to the peptidase M1 family.</text>
</comment>
<gene>
    <name evidence="10" type="ORF">EGW08_018245</name>
</gene>
<keyword evidence="4" id="KW-0479">Metal-binding</keyword>
<dbReference type="InterPro" id="IPR033577">
    <property type="entry name" value="AOPep"/>
</dbReference>
<evidence type="ECO:0000256" key="7">
    <source>
        <dbReference type="ARBA" id="ARBA00023049"/>
    </source>
</evidence>
<sequence length="759" mass="85977">MDLLLSSNYNDVQVLHWILDLKCNFSQKQLSGTALLFCQSSCFPPDSDVTPESKACIGSSSLSKSPHIDQGGSDTPAYGKNAIPFILDCDTLDIEACFFHSLPKKSFELDSQCYENLTTDSESMNECRKGNQSRSYQVHEDTINKYFNIFQNLKKGTFKRPVDFVVEKSCLRISIPHTYLQSNQKRELFAVEINYQTCREGPSLTWTQDQNMQPCVYTSGHLLNNRSLMPCQDMPEAMSTWHCYITVCADKAADVQLDKVTVLMAGETEPSVVVDQDGNYTFGYHSSYPMPASTFALAIGTWSEFCSTQTKRDNSVESFKPRVRLFAPSSLDKNPLRSLTDYLPACFSALHSVLGLYPLQRLDILIVPANFDSLGMMGPHLLFLSQSTVMCGGTEAEGSMFYRVAHELCHTWLGVLTGPRDWTEEWLTEGLCCYLEDVVHARALMWSATEARERLELRCLLKYRVLKAEISATSEDLQMLRPNGDTTATDSTDTHDPCIVKNGLNPHNTLLQVHYLKGFFLLRYLEQMSGKEEFLEVLKTFIENKMGKLFSSTDLLEFCFEQLPKLRQSELTLSRICQEWLDSPGMPQTLSEFLVDDENSLFKEVQNELSSLKAGASRKRRKQPGDVMGAASDASSCSSPKVLLPEQRVLLLDLLVEEDARLTRPQMQCLRERLRVQDAAAEVQHSWCELVISRKALAWLGDVERFLTQHQAMGVYLYGELMISENGRFQALAHKVFQRLRPCMAENQRLAVEEMLFPT</sequence>
<dbReference type="InterPro" id="IPR014782">
    <property type="entry name" value="Peptidase_M1_dom"/>
</dbReference>
<evidence type="ECO:0000313" key="11">
    <source>
        <dbReference type="Proteomes" id="UP000271974"/>
    </source>
</evidence>
<evidence type="ECO:0000256" key="1">
    <source>
        <dbReference type="ARBA" id="ARBA00001947"/>
    </source>
</evidence>
<dbReference type="Pfam" id="PF01433">
    <property type="entry name" value="Peptidase_M1"/>
    <property type="match status" value="1"/>
</dbReference>
<organism evidence="10 11">
    <name type="scientific">Elysia chlorotica</name>
    <name type="common">Eastern emerald elysia</name>
    <name type="synonym">Sea slug</name>
    <dbReference type="NCBI Taxonomy" id="188477"/>
    <lineage>
        <taxon>Eukaryota</taxon>
        <taxon>Metazoa</taxon>
        <taxon>Spiralia</taxon>
        <taxon>Lophotrochozoa</taxon>
        <taxon>Mollusca</taxon>
        <taxon>Gastropoda</taxon>
        <taxon>Heterobranchia</taxon>
        <taxon>Euthyneura</taxon>
        <taxon>Panpulmonata</taxon>
        <taxon>Sacoglossa</taxon>
        <taxon>Placobranchoidea</taxon>
        <taxon>Plakobranchidae</taxon>
        <taxon>Elysia</taxon>
    </lineage>
</organism>
<dbReference type="GO" id="GO:0006508">
    <property type="term" value="P:proteolysis"/>
    <property type="evidence" value="ECO:0007669"/>
    <property type="project" value="UniProtKB-KW"/>
</dbReference>
<dbReference type="InterPro" id="IPR027268">
    <property type="entry name" value="Peptidase_M4/M1_CTD_sf"/>
</dbReference>
<dbReference type="InterPro" id="IPR038502">
    <property type="entry name" value="M1_LTA-4_hydro/amino_C_sf"/>
</dbReference>
<comment type="cofactor">
    <cofactor evidence="1">
        <name>Zn(2+)</name>
        <dbReference type="ChEBI" id="CHEBI:29105"/>
    </cofactor>
</comment>
<evidence type="ECO:0000256" key="8">
    <source>
        <dbReference type="SAM" id="MobiDB-lite"/>
    </source>
</evidence>
<dbReference type="Gene3D" id="3.30.2010.30">
    <property type="match status" value="1"/>
</dbReference>
<evidence type="ECO:0000256" key="4">
    <source>
        <dbReference type="ARBA" id="ARBA00022723"/>
    </source>
</evidence>
<keyword evidence="3" id="KW-0645">Protease</keyword>
<dbReference type="Pfam" id="PF09127">
    <property type="entry name" value="Leuk-A4-hydro_C"/>
    <property type="match status" value="1"/>
</dbReference>
<dbReference type="InterPro" id="IPR016024">
    <property type="entry name" value="ARM-type_fold"/>
</dbReference>
<dbReference type="Gene3D" id="1.25.40.320">
    <property type="entry name" value="Peptidase M1, leukotriene A4 hydrolase/aminopeptidase C-terminal domain"/>
    <property type="match status" value="1"/>
</dbReference>
<dbReference type="PANTHER" id="PTHR46627">
    <property type="entry name" value="AMINOPEPTIDASE O"/>
    <property type="match status" value="1"/>
</dbReference>
<feature type="domain" description="Peptidase M1 leukotriene A4 hydrolase/aminopeptidase C-terminal" evidence="9">
    <location>
        <begin position="600"/>
        <end position="756"/>
    </location>
</feature>
<keyword evidence="11" id="KW-1185">Reference proteome</keyword>
<dbReference type="PANTHER" id="PTHR46627:SF1">
    <property type="entry name" value="AMINOPEPTIDASE O"/>
    <property type="match status" value="1"/>
</dbReference>
<dbReference type="SMART" id="SM01263">
    <property type="entry name" value="Leuk-A4-hydro_C"/>
    <property type="match status" value="1"/>
</dbReference>
<keyword evidence="7" id="KW-0482">Metalloprotease</keyword>
<evidence type="ECO:0000259" key="9">
    <source>
        <dbReference type="SMART" id="SM01263"/>
    </source>
</evidence>
<dbReference type="InterPro" id="IPR042097">
    <property type="entry name" value="Aminopeptidase_N-like_N_sf"/>
</dbReference>
<accession>A0A3S0Z9U8</accession>
<dbReference type="GO" id="GO:0005730">
    <property type="term" value="C:nucleolus"/>
    <property type="evidence" value="ECO:0007669"/>
    <property type="project" value="InterPro"/>
</dbReference>
<dbReference type="SUPFAM" id="SSF48371">
    <property type="entry name" value="ARM repeat"/>
    <property type="match status" value="1"/>
</dbReference>
<evidence type="ECO:0000256" key="5">
    <source>
        <dbReference type="ARBA" id="ARBA00022801"/>
    </source>
</evidence>
<dbReference type="InterPro" id="IPR001930">
    <property type="entry name" value="Peptidase_M1"/>
</dbReference>
<evidence type="ECO:0000256" key="3">
    <source>
        <dbReference type="ARBA" id="ARBA00022670"/>
    </source>
</evidence>
<proteinExistence type="inferred from homology"/>
<dbReference type="GO" id="GO:0070006">
    <property type="term" value="F:metalloaminopeptidase activity"/>
    <property type="evidence" value="ECO:0007669"/>
    <property type="project" value="InterPro"/>
</dbReference>
<reference evidence="10 11" key="1">
    <citation type="submission" date="2019-01" db="EMBL/GenBank/DDBJ databases">
        <title>A draft genome assembly of the solar-powered sea slug Elysia chlorotica.</title>
        <authorList>
            <person name="Cai H."/>
            <person name="Li Q."/>
            <person name="Fang X."/>
            <person name="Li J."/>
            <person name="Curtis N.E."/>
            <person name="Altenburger A."/>
            <person name="Shibata T."/>
            <person name="Feng M."/>
            <person name="Maeda T."/>
            <person name="Schwartz J.A."/>
            <person name="Shigenobu S."/>
            <person name="Lundholm N."/>
            <person name="Nishiyama T."/>
            <person name="Yang H."/>
            <person name="Hasebe M."/>
            <person name="Li S."/>
            <person name="Pierce S.K."/>
            <person name="Wang J."/>
        </authorList>
    </citation>
    <scope>NUCLEOTIDE SEQUENCE [LARGE SCALE GENOMIC DNA]</scope>
    <source>
        <strain evidence="10">EC2010</strain>
        <tissue evidence="10">Whole organism of an adult</tissue>
    </source>
</reference>
<dbReference type="PRINTS" id="PR00756">
    <property type="entry name" value="ALADIPTASE"/>
</dbReference>
<evidence type="ECO:0000313" key="10">
    <source>
        <dbReference type="EMBL" id="RUS73996.1"/>
    </source>
</evidence>
<dbReference type="OrthoDB" id="79562at2759"/>
<evidence type="ECO:0000256" key="6">
    <source>
        <dbReference type="ARBA" id="ARBA00022833"/>
    </source>
</evidence>
<dbReference type="Gene3D" id="2.60.40.1730">
    <property type="entry name" value="tricorn interacting facor f3 domain"/>
    <property type="match status" value="1"/>
</dbReference>
<keyword evidence="6" id="KW-0862">Zinc</keyword>
<dbReference type="Gene3D" id="1.10.390.10">
    <property type="entry name" value="Neutral Protease Domain 2"/>
    <property type="match status" value="1"/>
</dbReference>
<comment type="caution">
    <text evidence="10">The sequence shown here is derived from an EMBL/GenBank/DDBJ whole genome shotgun (WGS) entry which is preliminary data.</text>
</comment>